<dbReference type="RefSeq" id="WP_379187052.1">
    <property type="nucleotide sequence ID" value="NZ_JBHSOW010000018.1"/>
</dbReference>
<sequence length="42" mass="4808">MNPVQYSNENNFDAQKYDSQIAYVSNYGKAVIDVLQHLLEST</sequence>
<accession>A0ABW0VWY6</accession>
<evidence type="ECO:0000313" key="2">
    <source>
        <dbReference type="Proteomes" id="UP001596047"/>
    </source>
</evidence>
<keyword evidence="2" id="KW-1185">Reference proteome</keyword>
<organism evidence="1 2">
    <name type="scientific">Paenibacillus solisilvae</name>
    <dbReference type="NCBI Taxonomy" id="2486751"/>
    <lineage>
        <taxon>Bacteria</taxon>
        <taxon>Bacillati</taxon>
        <taxon>Bacillota</taxon>
        <taxon>Bacilli</taxon>
        <taxon>Bacillales</taxon>
        <taxon>Paenibacillaceae</taxon>
        <taxon>Paenibacillus</taxon>
    </lineage>
</organism>
<dbReference type="Proteomes" id="UP001596047">
    <property type="component" value="Unassembled WGS sequence"/>
</dbReference>
<dbReference type="EMBL" id="JBHSOW010000018">
    <property type="protein sequence ID" value="MFC5648586.1"/>
    <property type="molecule type" value="Genomic_DNA"/>
</dbReference>
<proteinExistence type="predicted"/>
<evidence type="ECO:0000313" key="1">
    <source>
        <dbReference type="EMBL" id="MFC5648586.1"/>
    </source>
</evidence>
<comment type="caution">
    <text evidence="1">The sequence shown here is derived from an EMBL/GenBank/DDBJ whole genome shotgun (WGS) entry which is preliminary data.</text>
</comment>
<gene>
    <name evidence="1" type="ORF">ACFPYJ_05490</name>
</gene>
<reference evidence="2" key="1">
    <citation type="journal article" date="2019" name="Int. J. Syst. Evol. Microbiol.">
        <title>The Global Catalogue of Microorganisms (GCM) 10K type strain sequencing project: providing services to taxonomists for standard genome sequencing and annotation.</title>
        <authorList>
            <consortium name="The Broad Institute Genomics Platform"/>
            <consortium name="The Broad Institute Genome Sequencing Center for Infectious Disease"/>
            <person name="Wu L."/>
            <person name="Ma J."/>
        </authorList>
    </citation>
    <scope>NUCLEOTIDE SEQUENCE [LARGE SCALE GENOMIC DNA]</scope>
    <source>
        <strain evidence="2">CGMCC 1.3240</strain>
    </source>
</reference>
<name>A0ABW0VWY6_9BACL</name>
<protein>
    <submittedName>
        <fullName evidence="1">Uncharacterized protein</fullName>
    </submittedName>
</protein>